<proteinExistence type="predicted"/>
<feature type="transmembrane region" description="Helical" evidence="9">
    <location>
        <begin position="223"/>
        <end position="246"/>
    </location>
</feature>
<evidence type="ECO:0000256" key="10">
    <source>
        <dbReference type="SAM" id="SignalP"/>
    </source>
</evidence>
<dbReference type="InterPro" id="IPR007348">
    <property type="entry name" value="CopC_dom"/>
</dbReference>
<sequence>MTPLCHKALSLTGTLQRLASAILLWLVMTAAASAHASLNTTEPRDGSVVCAAPRVMVLTFSEPVSPTSLKLTRPDGTTVTLKSFALKDRTVEITPPGDLKEGSYLLSWRVVSEDGHPIGGSVVFSIGQPNAGARGAAADIDWPVRAGLWIGKVALYVGLFLGVGGAFAIHWFADGSRNALRQVLATLGIGFAGALLSAGFQGLDTVGEPVSRLFLPTVWKAGMVTSFGPTVIFAIAALALAGLALASGRGRDARWISISAVMTAAFALCLSGHASAADPQWLMRPAVFLHVAAIAVWAGALLPILAEFGKGKEAAGAVLHRFSAFIPWAVLVLALASGVLAVVQIRTPAGLVTTAYGIVFLVKLGLLVLLFALAAVNRWKLTAGSEKGEPAAIRLLVRSIAAETIILLLIFAVAATWRFTPPPRTLIAEVQRTAVVHLETSKAVADVKITPDRVGEVAISAAIAKSDRSPLDPQEVTVVLSNPGAEIEPIRRRAEKGKDGWTVPDIVLPIPGRWRLRLDVIISDFEITRMEGEIEIAP</sequence>
<feature type="transmembrane region" description="Helical" evidence="9">
    <location>
        <begin position="153"/>
        <end position="172"/>
    </location>
</feature>
<evidence type="ECO:0000256" key="8">
    <source>
        <dbReference type="ARBA" id="ARBA00023136"/>
    </source>
</evidence>
<keyword evidence="5 10" id="KW-0732">Signal</keyword>
<evidence type="ECO:0000256" key="5">
    <source>
        <dbReference type="ARBA" id="ARBA00022729"/>
    </source>
</evidence>
<evidence type="ECO:0000256" key="4">
    <source>
        <dbReference type="ARBA" id="ARBA00022723"/>
    </source>
</evidence>
<dbReference type="HOGENOM" id="CLU_023176_2_0_5"/>
<keyword evidence="7" id="KW-0186">Copper</keyword>
<dbReference type="InterPro" id="IPR014755">
    <property type="entry name" value="Cu-Rt/internalin_Ig-like"/>
</dbReference>
<name>A0A068STU9_NEOGA</name>
<dbReference type="KEGG" id="ngg:RG540_CH35680"/>
<dbReference type="PANTHER" id="PTHR34820:SF4">
    <property type="entry name" value="INNER MEMBRANE PROTEIN YEBZ"/>
    <property type="match status" value="1"/>
</dbReference>
<dbReference type="eggNOG" id="COG2372">
    <property type="taxonomic scope" value="Bacteria"/>
</dbReference>
<feature type="domain" description="Copper resistance protein D" evidence="12">
    <location>
        <begin position="317"/>
        <end position="417"/>
    </location>
</feature>
<dbReference type="GO" id="GO:0005886">
    <property type="term" value="C:plasma membrane"/>
    <property type="evidence" value="ECO:0007669"/>
    <property type="project" value="UniProtKB-SubCell"/>
</dbReference>
<evidence type="ECO:0000256" key="1">
    <source>
        <dbReference type="ARBA" id="ARBA00004651"/>
    </source>
</evidence>
<keyword evidence="2" id="KW-1003">Cell membrane</keyword>
<dbReference type="InterPro" id="IPR014756">
    <property type="entry name" value="Ig_E-set"/>
</dbReference>
<keyword evidence="4" id="KW-0479">Metal-binding</keyword>
<dbReference type="GO" id="GO:0005507">
    <property type="term" value="F:copper ion binding"/>
    <property type="evidence" value="ECO:0007669"/>
    <property type="project" value="InterPro"/>
</dbReference>
<comment type="subcellular location">
    <subcellularLocation>
        <location evidence="1">Cell membrane</location>
        <topology evidence="1">Multi-pass membrane protein</topology>
    </subcellularLocation>
</comment>
<gene>
    <name evidence="13" type="ORF">RG540_CH35680</name>
</gene>
<keyword evidence="3 9" id="KW-0812">Transmembrane</keyword>
<dbReference type="GO" id="GO:0042597">
    <property type="term" value="C:periplasmic space"/>
    <property type="evidence" value="ECO:0007669"/>
    <property type="project" value="InterPro"/>
</dbReference>
<dbReference type="InterPro" id="IPR032694">
    <property type="entry name" value="CopC/D"/>
</dbReference>
<evidence type="ECO:0000256" key="9">
    <source>
        <dbReference type="SAM" id="Phobius"/>
    </source>
</evidence>
<evidence type="ECO:0000256" key="2">
    <source>
        <dbReference type="ARBA" id="ARBA00022475"/>
    </source>
</evidence>
<dbReference type="InterPro" id="IPR008457">
    <property type="entry name" value="Cu-R_CopD_dom"/>
</dbReference>
<dbReference type="Gene3D" id="2.60.40.1220">
    <property type="match status" value="1"/>
</dbReference>
<dbReference type="RefSeq" id="WP_046602049.1">
    <property type="nucleotide sequence ID" value="NZ_HG938353.1"/>
</dbReference>
<evidence type="ECO:0000256" key="7">
    <source>
        <dbReference type="ARBA" id="ARBA00023008"/>
    </source>
</evidence>
<dbReference type="Proteomes" id="UP000028181">
    <property type="component" value="Chromosome I"/>
</dbReference>
<dbReference type="GO" id="GO:0006825">
    <property type="term" value="P:copper ion transport"/>
    <property type="evidence" value="ECO:0007669"/>
    <property type="project" value="InterPro"/>
</dbReference>
<keyword evidence="6 9" id="KW-1133">Transmembrane helix</keyword>
<evidence type="ECO:0000313" key="14">
    <source>
        <dbReference type="Proteomes" id="UP000028181"/>
    </source>
</evidence>
<evidence type="ECO:0000256" key="6">
    <source>
        <dbReference type="ARBA" id="ARBA00022989"/>
    </source>
</evidence>
<feature type="signal peptide" evidence="10">
    <location>
        <begin position="1"/>
        <end position="36"/>
    </location>
</feature>
<accession>A0A068STU9</accession>
<evidence type="ECO:0000259" key="12">
    <source>
        <dbReference type="Pfam" id="PF05425"/>
    </source>
</evidence>
<dbReference type="Pfam" id="PF04234">
    <property type="entry name" value="CopC"/>
    <property type="match status" value="1"/>
</dbReference>
<feature type="transmembrane region" description="Helical" evidence="9">
    <location>
        <begin position="395"/>
        <end position="417"/>
    </location>
</feature>
<dbReference type="OrthoDB" id="8374223at2"/>
<dbReference type="PATRIC" id="fig|1028800.3.peg.3625"/>
<feature type="chain" id="PRO_5001653289" evidence="10">
    <location>
        <begin position="37"/>
        <end position="538"/>
    </location>
</feature>
<feature type="transmembrane region" description="Helical" evidence="9">
    <location>
        <begin position="184"/>
        <end position="203"/>
    </location>
</feature>
<dbReference type="GO" id="GO:0046688">
    <property type="term" value="P:response to copper ion"/>
    <property type="evidence" value="ECO:0007669"/>
    <property type="project" value="InterPro"/>
</dbReference>
<feature type="transmembrane region" description="Helical" evidence="9">
    <location>
        <begin position="355"/>
        <end position="374"/>
    </location>
</feature>
<protein>
    <submittedName>
        <fullName evidence="13">Putative copper export protein</fullName>
    </submittedName>
</protein>
<feature type="transmembrane region" description="Helical" evidence="9">
    <location>
        <begin position="253"/>
        <end position="274"/>
    </location>
</feature>
<dbReference type="SUPFAM" id="SSF81296">
    <property type="entry name" value="E set domains"/>
    <property type="match status" value="1"/>
</dbReference>
<dbReference type="AlphaFoldDB" id="A0A068STU9"/>
<dbReference type="EMBL" id="HG938353">
    <property type="protein sequence ID" value="CDN49732.1"/>
    <property type="molecule type" value="Genomic_DNA"/>
</dbReference>
<evidence type="ECO:0000256" key="3">
    <source>
        <dbReference type="ARBA" id="ARBA00022692"/>
    </source>
</evidence>
<keyword evidence="8 9" id="KW-0472">Membrane</keyword>
<feature type="domain" description="CopC" evidence="11">
    <location>
        <begin position="35"/>
        <end position="126"/>
    </location>
</feature>
<organism evidence="13 14">
    <name type="scientific">Neorhizobium galegae bv. orientalis str. HAMBI 540</name>
    <dbReference type="NCBI Taxonomy" id="1028800"/>
    <lineage>
        <taxon>Bacteria</taxon>
        <taxon>Pseudomonadati</taxon>
        <taxon>Pseudomonadota</taxon>
        <taxon>Alphaproteobacteria</taxon>
        <taxon>Hyphomicrobiales</taxon>
        <taxon>Rhizobiaceae</taxon>
        <taxon>Rhizobium/Agrobacterium group</taxon>
        <taxon>Neorhizobium</taxon>
    </lineage>
</organism>
<feature type="transmembrane region" description="Helical" evidence="9">
    <location>
        <begin position="318"/>
        <end position="343"/>
    </location>
</feature>
<evidence type="ECO:0000259" key="11">
    <source>
        <dbReference type="Pfam" id="PF04234"/>
    </source>
</evidence>
<evidence type="ECO:0000313" key="13">
    <source>
        <dbReference type="EMBL" id="CDN49732.1"/>
    </source>
</evidence>
<dbReference type="eggNOG" id="COG1276">
    <property type="taxonomic scope" value="Bacteria"/>
</dbReference>
<dbReference type="GeneID" id="24257419"/>
<dbReference type="PANTHER" id="PTHR34820">
    <property type="entry name" value="INNER MEMBRANE PROTEIN YEBZ"/>
    <property type="match status" value="1"/>
</dbReference>
<keyword evidence="14" id="KW-1185">Reference proteome</keyword>
<reference evidence="14" key="1">
    <citation type="journal article" date="2014" name="BMC Genomics">
        <title>Genome sequencing of two Neorhizobium galegae strains reveals a noeT gene responsible for the unusual acetylation of the nodulation factors.</title>
        <authorList>
            <person name="Osterman J."/>
            <person name="Marsh J."/>
            <person name="Laine P.K."/>
            <person name="Zeng Z."/>
            <person name="Alatalo E."/>
            <person name="Sullivan J.T."/>
            <person name="Young J.P."/>
            <person name="Thomas-Oates J."/>
            <person name="Paulin L."/>
            <person name="Lindstrom K."/>
        </authorList>
    </citation>
    <scope>NUCLEOTIDE SEQUENCE [LARGE SCALE GENOMIC DNA]</scope>
    <source>
        <strain evidence="14">HAMBI 540</strain>
    </source>
</reference>
<dbReference type="Pfam" id="PF05425">
    <property type="entry name" value="CopD"/>
    <property type="match status" value="1"/>
</dbReference>
<feature type="transmembrane region" description="Helical" evidence="9">
    <location>
        <begin position="286"/>
        <end position="306"/>
    </location>
</feature>